<protein>
    <submittedName>
        <fullName evidence="1">DUF4265 domain-containing protein</fullName>
    </submittedName>
</protein>
<name>A0ABT5QD92_9PSED</name>
<accession>A0ABT5QD92</accession>
<dbReference type="InterPro" id="IPR025361">
    <property type="entry name" value="DUF4265"/>
</dbReference>
<dbReference type="RefSeq" id="WP_273924303.1">
    <property type="nucleotide sequence ID" value="NZ_JAMDGR010000028.1"/>
</dbReference>
<evidence type="ECO:0000313" key="1">
    <source>
        <dbReference type="EMBL" id="MDD1152175.1"/>
    </source>
</evidence>
<dbReference type="Pfam" id="PF14085">
    <property type="entry name" value="DUF4265"/>
    <property type="match status" value="1"/>
</dbReference>
<evidence type="ECO:0000313" key="2">
    <source>
        <dbReference type="Proteomes" id="UP001217610"/>
    </source>
</evidence>
<keyword evidence="2" id="KW-1185">Reference proteome</keyword>
<dbReference type="Proteomes" id="UP001217610">
    <property type="component" value="Unassembled WGS sequence"/>
</dbReference>
<proteinExistence type="predicted"/>
<dbReference type="EMBL" id="JAMDGR010000028">
    <property type="protein sequence ID" value="MDD1152175.1"/>
    <property type="molecule type" value="Genomic_DNA"/>
</dbReference>
<gene>
    <name evidence="1" type="ORF">M5G25_28260</name>
</gene>
<comment type="caution">
    <text evidence="1">The sequence shown here is derived from an EMBL/GenBank/DDBJ whole genome shotgun (WGS) entry which is preliminary data.</text>
</comment>
<sequence length="197" mass="22020">MDKVFFGANQLSLLSDTFEQAESMGMKQHHPKVFHKITILLKQDDDGYPPVAAESLWGIKQGETTYIVDNTPYYIYGLSKGDLIDTRQENNELIATVVIQQGGHSTLRVFAENAQDKANIIKTLQQLGAHCSVTHSLSLFSVDIAPECRFEPIDAYLCSIADDDQIAYEDACLQHHGIDFERQSQCSSLASLPRMTH</sequence>
<reference evidence="1 2" key="1">
    <citation type="submission" date="2022-05" db="EMBL/GenBank/DDBJ databases">
        <title>Novel Pseudomonas spp. Isolated from a Rainbow Trout Aquaculture Facility.</title>
        <authorList>
            <person name="Testerman T."/>
            <person name="Graf J."/>
        </authorList>
    </citation>
    <scope>NUCLEOTIDE SEQUENCE [LARGE SCALE GENOMIC DNA]</scope>
    <source>
        <strain evidence="1 2">ID357</strain>
    </source>
</reference>
<organism evidence="1 2">
    <name type="scientific">Pseudomonas idahonensis</name>
    <dbReference type="NCBI Taxonomy" id="2942628"/>
    <lineage>
        <taxon>Bacteria</taxon>
        <taxon>Pseudomonadati</taxon>
        <taxon>Pseudomonadota</taxon>
        <taxon>Gammaproteobacteria</taxon>
        <taxon>Pseudomonadales</taxon>
        <taxon>Pseudomonadaceae</taxon>
        <taxon>Pseudomonas</taxon>
    </lineage>
</organism>